<dbReference type="AlphaFoldDB" id="A0AAN9DL53"/>
<evidence type="ECO:0000256" key="1">
    <source>
        <dbReference type="SAM" id="MobiDB-lite"/>
    </source>
</evidence>
<organism evidence="2 3">
    <name type="scientific">Phoxinus phoxinus</name>
    <name type="common">Eurasian minnow</name>
    <dbReference type="NCBI Taxonomy" id="58324"/>
    <lineage>
        <taxon>Eukaryota</taxon>
        <taxon>Metazoa</taxon>
        <taxon>Chordata</taxon>
        <taxon>Craniata</taxon>
        <taxon>Vertebrata</taxon>
        <taxon>Euteleostomi</taxon>
        <taxon>Actinopterygii</taxon>
        <taxon>Neopterygii</taxon>
        <taxon>Teleostei</taxon>
        <taxon>Ostariophysi</taxon>
        <taxon>Cypriniformes</taxon>
        <taxon>Leuciscidae</taxon>
        <taxon>Phoxininae</taxon>
        <taxon>Phoxinus</taxon>
    </lineage>
</organism>
<evidence type="ECO:0000313" key="3">
    <source>
        <dbReference type="Proteomes" id="UP001364617"/>
    </source>
</evidence>
<dbReference type="EMBL" id="JAYKXH010000003">
    <property type="protein sequence ID" value="KAK7172587.1"/>
    <property type="molecule type" value="Genomic_DNA"/>
</dbReference>
<protein>
    <submittedName>
        <fullName evidence="2">Uncharacterized protein</fullName>
    </submittedName>
</protein>
<dbReference type="Proteomes" id="UP001364617">
    <property type="component" value="Unassembled WGS sequence"/>
</dbReference>
<keyword evidence="3" id="KW-1185">Reference proteome</keyword>
<reference evidence="2 3" key="1">
    <citation type="submission" date="2024-02" db="EMBL/GenBank/DDBJ databases">
        <title>Chromosome-level genome assembly of the Eurasian Minnow (Phoxinus phoxinus).</title>
        <authorList>
            <person name="Oriowo T.O."/>
            <person name="Martin S."/>
            <person name="Stange M."/>
            <person name="Chrysostomakis Y."/>
            <person name="Brown T."/>
            <person name="Winkler S."/>
            <person name="Kukowka S."/>
            <person name="Myers E.W."/>
            <person name="Bohne A."/>
        </authorList>
    </citation>
    <scope>NUCLEOTIDE SEQUENCE [LARGE SCALE GENOMIC DNA]</scope>
    <source>
        <strain evidence="2">ZFMK-TIS-60720</strain>
        <tissue evidence="2">Whole Organism</tissue>
    </source>
</reference>
<gene>
    <name evidence="2" type="ORF">R3I93_002641</name>
</gene>
<feature type="region of interest" description="Disordered" evidence="1">
    <location>
        <begin position="43"/>
        <end position="73"/>
    </location>
</feature>
<proteinExistence type="predicted"/>
<sequence length="116" mass="13383">MRRSETAAAFGLLFFCADERILQMIWPRTLQCQVKEAPLMRLLQKPSNRNEDESNRMLKMNPESRPPLSSWKGFSQYLQGSESAVKDDETDDSEWGSDLASIRLLQETWKDVLISS</sequence>
<evidence type="ECO:0000313" key="2">
    <source>
        <dbReference type="EMBL" id="KAK7172587.1"/>
    </source>
</evidence>
<name>A0AAN9DL53_9TELE</name>
<accession>A0AAN9DL53</accession>
<comment type="caution">
    <text evidence="2">The sequence shown here is derived from an EMBL/GenBank/DDBJ whole genome shotgun (WGS) entry which is preliminary data.</text>
</comment>